<dbReference type="InterPro" id="IPR018497">
    <property type="entry name" value="Peptidase_M13_C"/>
</dbReference>
<dbReference type="InterPro" id="IPR000718">
    <property type="entry name" value="Peptidase_M13"/>
</dbReference>
<feature type="signal peptide" evidence="2">
    <location>
        <begin position="1"/>
        <end position="15"/>
    </location>
</feature>
<dbReference type="EMBL" id="CAJFCV020000004">
    <property type="protein sequence ID" value="CAG9113947.1"/>
    <property type="molecule type" value="Genomic_DNA"/>
</dbReference>
<dbReference type="PROSITE" id="PS51885">
    <property type="entry name" value="NEPRILYSIN"/>
    <property type="match status" value="1"/>
</dbReference>
<proteinExistence type="inferred from homology"/>
<evidence type="ECO:0000313" key="6">
    <source>
        <dbReference type="Proteomes" id="UP000095284"/>
    </source>
</evidence>
<organism evidence="6 8">
    <name type="scientific">Bursaphelenchus xylophilus</name>
    <name type="common">Pinewood nematode worm</name>
    <name type="synonym">Aphelenchoides xylophilus</name>
    <dbReference type="NCBI Taxonomy" id="6326"/>
    <lineage>
        <taxon>Eukaryota</taxon>
        <taxon>Metazoa</taxon>
        <taxon>Ecdysozoa</taxon>
        <taxon>Nematoda</taxon>
        <taxon>Chromadorea</taxon>
        <taxon>Rhabditida</taxon>
        <taxon>Tylenchina</taxon>
        <taxon>Tylenchomorpha</taxon>
        <taxon>Aphelenchoidea</taxon>
        <taxon>Aphelenchoididae</taxon>
        <taxon>Bursaphelenchus</taxon>
    </lineage>
</organism>
<dbReference type="GO" id="GO:0005886">
    <property type="term" value="C:plasma membrane"/>
    <property type="evidence" value="ECO:0007669"/>
    <property type="project" value="TreeGrafter"/>
</dbReference>
<accession>A0A1I7RU94</accession>
<evidence type="ECO:0000313" key="4">
    <source>
        <dbReference type="EMBL" id="CAD5224956.1"/>
    </source>
</evidence>
<reference evidence="8" key="1">
    <citation type="submission" date="2016-11" db="UniProtKB">
        <authorList>
            <consortium name="WormBaseParasite"/>
        </authorList>
    </citation>
    <scope>IDENTIFICATION</scope>
</reference>
<evidence type="ECO:0000313" key="5">
    <source>
        <dbReference type="EMBL" id="CAG9113947.1"/>
    </source>
</evidence>
<feature type="chain" id="PRO_5035399568" evidence="2">
    <location>
        <begin position="16"/>
        <end position="584"/>
    </location>
</feature>
<dbReference type="GO" id="GO:0004222">
    <property type="term" value="F:metalloendopeptidase activity"/>
    <property type="evidence" value="ECO:0007669"/>
    <property type="project" value="InterPro"/>
</dbReference>
<gene>
    <name evidence="4" type="ORF">BXYJ_LOCUS8303</name>
</gene>
<dbReference type="PANTHER" id="PTHR11733">
    <property type="entry name" value="ZINC METALLOPROTEASE FAMILY M13 NEPRILYSIN-RELATED"/>
    <property type="match status" value="1"/>
</dbReference>
<dbReference type="PANTHER" id="PTHR11733:SF167">
    <property type="entry name" value="FI17812P1-RELATED"/>
    <property type="match status" value="1"/>
</dbReference>
<dbReference type="Proteomes" id="UP000095284">
    <property type="component" value="Unplaced"/>
</dbReference>
<name>A0A1I7RU94_BURXY</name>
<dbReference type="Proteomes" id="UP000582659">
    <property type="component" value="Unassembled WGS sequence"/>
</dbReference>
<keyword evidence="7" id="KW-1185">Reference proteome</keyword>
<evidence type="ECO:0000256" key="2">
    <source>
        <dbReference type="SAM" id="SignalP"/>
    </source>
</evidence>
<dbReference type="InterPro" id="IPR024079">
    <property type="entry name" value="MetalloPept_cat_dom_sf"/>
</dbReference>
<dbReference type="Proteomes" id="UP000659654">
    <property type="component" value="Unassembled WGS sequence"/>
</dbReference>
<evidence type="ECO:0000256" key="1">
    <source>
        <dbReference type="ARBA" id="ARBA00007357"/>
    </source>
</evidence>
<dbReference type="EMBL" id="CAJFDI010000004">
    <property type="protein sequence ID" value="CAD5224956.1"/>
    <property type="molecule type" value="Genomic_DNA"/>
</dbReference>
<reference evidence="5" key="2">
    <citation type="submission" date="2020-08" db="EMBL/GenBank/DDBJ databases">
        <authorList>
            <person name="Kikuchi T."/>
        </authorList>
    </citation>
    <scope>NUCLEOTIDE SEQUENCE</scope>
    <source>
        <strain evidence="4">Ka4C1</strain>
    </source>
</reference>
<dbReference type="Pfam" id="PF01431">
    <property type="entry name" value="Peptidase_M13"/>
    <property type="match status" value="1"/>
</dbReference>
<protein>
    <submittedName>
        <fullName evidence="4">(pine wood nematode) hypothetical protein</fullName>
    </submittedName>
    <submittedName>
        <fullName evidence="8">Peptidase_M13 domain-containing protein</fullName>
    </submittedName>
</protein>
<evidence type="ECO:0000259" key="3">
    <source>
        <dbReference type="Pfam" id="PF01431"/>
    </source>
</evidence>
<dbReference type="Gene3D" id="3.40.390.10">
    <property type="entry name" value="Collagenase (Catalytic Domain)"/>
    <property type="match status" value="1"/>
</dbReference>
<dbReference type="SUPFAM" id="SSF55486">
    <property type="entry name" value="Metalloproteases ('zincins'), catalytic domain"/>
    <property type="match status" value="1"/>
</dbReference>
<dbReference type="GO" id="GO:0016485">
    <property type="term" value="P:protein processing"/>
    <property type="evidence" value="ECO:0007669"/>
    <property type="project" value="TreeGrafter"/>
</dbReference>
<dbReference type="AlphaFoldDB" id="A0A1I7RU94"/>
<sequence>MKLLALLLLWATVLGSHIDDVYIKRKAAFIERGIDQNVEPCDDFWAYANGGIDIDSLQAEVEVEAERILSTPNPRYTDTALASVQHEYRKCIKNPWKFFFELQNEPSGQRDDIIAFSKKIQDGEAIANNETFLELLQEAYRLHFDYGSDMFKDFNEILIRDTLIFDYQPLGEREAALDDTLVDLKNVTDEQQFLAGVFGADFDSSQMVAVGIAFPNETEIPLRRLLLSELSSALWKTLAIPHYRSCVDYIIDVFPMYYAKMLVDSWGRENITQANSQFLADMKMIVETAETSLRFGNVLSQNMSETMLKRVANNQFFGLDHPIYEDKMFYEFFGNITLRSPVQSRWINKWRPLIQAAQGRNLTFLLVPEVVFNAYHISPTERTVIFFPILKPLFFHPSFPSALRFSGTGGVVGHEFGHDFDSSLRRLVPLDSTYTQIYDCLRQYYSGQCDPEDPSTCVDPELTLGENFADVFGIQMAYLAYKRDVAINGGGQHLQGTILEKLSDDKIFFINLAQAFSIFGGWRGYDSYGDPHSPGPARVWGALAGLKAFSNAFNCPTGSKYRQEGCVLYNDKIEPDFNLTYVGQ</sequence>
<comment type="similarity">
    <text evidence="1">Belongs to the peptidase M13 family.</text>
</comment>
<dbReference type="OrthoDB" id="5795773at2759"/>
<evidence type="ECO:0000313" key="8">
    <source>
        <dbReference type="WBParaSite" id="BXY_0430300.1"/>
    </source>
</evidence>
<feature type="domain" description="Peptidase M13 C-terminal" evidence="3">
    <location>
        <begin position="373"/>
        <end position="562"/>
    </location>
</feature>
<dbReference type="SMR" id="A0A1I7RU94"/>
<evidence type="ECO:0000313" key="7">
    <source>
        <dbReference type="Proteomes" id="UP000659654"/>
    </source>
</evidence>
<keyword evidence="2" id="KW-0732">Signal</keyword>
<dbReference type="WBParaSite" id="BXY_0430300.1">
    <property type="protein sequence ID" value="BXY_0430300.1"/>
    <property type="gene ID" value="BXY_0430300"/>
</dbReference>